<dbReference type="InterPro" id="IPR050811">
    <property type="entry name" value="Phosphate_ABC_transporter"/>
</dbReference>
<dbReference type="SUPFAM" id="SSF53850">
    <property type="entry name" value="Periplasmic binding protein-like II"/>
    <property type="match status" value="1"/>
</dbReference>
<protein>
    <recommendedName>
        <fullName evidence="4">Phosphate-binding protein</fullName>
    </recommendedName>
</protein>
<gene>
    <name evidence="6" type="ORF">ABR82_01385</name>
</gene>
<comment type="function">
    <text evidence="4">Involved in the system for phosphate transport across the cytoplasmic membrane.</text>
</comment>
<proteinExistence type="inferred from homology"/>
<comment type="caution">
    <text evidence="6">The sequence shown here is derived from an EMBL/GenBank/DDBJ whole genome shotgun (WGS) entry which is preliminary data.</text>
</comment>
<feature type="signal peptide" evidence="4">
    <location>
        <begin position="1"/>
        <end position="25"/>
    </location>
</feature>
<dbReference type="AlphaFoldDB" id="A0A0R2RNI0"/>
<sequence length="332" mass="36422">MILNFPKPLGALICSVAVLGQVALAGGVVKIDGSSTVYPITEGAAEDFQKETGTRVTVGISGTGGGFKKFARGETDVQNASRPILQSEMDAAKQSGIEYLELPIAYDALTVVVNAKNDWVDSIQVSELKKIWEPAAQGKILKWNQIRPEWPDKAIKLYGAGSDSGTFDYFTEAINQKSKDSRGDYTASEDDNVLVQGVEGDKYALGYMGFAYYVAHQKRLKALAVEWDEKKKPATKPSEEAVLQGVYNPLSRPLFLYVNVKSLEKPEVKSFVEFYLKHVETLAQEVKYIPLPAAAYVRVKARFEKKECGTAFAGHGDMAVPIGEILDRPLTK</sequence>
<feature type="domain" description="PBP" evidence="5">
    <location>
        <begin position="26"/>
        <end position="276"/>
    </location>
</feature>
<feature type="chain" id="PRO_5027140596" description="Phosphate-binding protein" evidence="4">
    <location>
        <begin position="26"/>
        <end position="332"/>
    </location>
</feature>
<evidence type="ECO:0000313" key="6">
    <source>
        <dbReference type="EMBL" id="KRO62690.1"/>
    </source>
</evidence>
<dbReference type="EMBL" id="LIBO01000043">
    <property type="protein sequence ID" value="KRO62690.1"/>
    <property type="molecule type" value="Genomic_DNA"/>
</dbReference>
<dbReference type="NCBIfam" id="TIGR02136">
    <property type="entry name" value="ptsS_2"/>
    <property type="match status" value="1"/>
</dbReference>
<keyword evidence="4" id="KW-0592">Phosphate transport</keyword>
<keyword evidence="2 4" id="KW-0813">Transport</keyword>
<reference evidence="6 7" key="1">
    <citation type="submission" date="2015-10" db="EMBL/GenBank/DDBJ databases">
        <title>Metagenome-Assembled Genomes uncover a global brackish microbiome.</title>
        <authorList>
            <person name="Hugerth L.W."/>
            <person name="Larsson J."/>
            <person name="Alneberg J."/>
            <person name="Lindh M.V."/>
            <person name="Legrand C."/>
            <person name="Pinhassi J."/>
            <person name="Andersson A.F."/>
        </authorList>
    </citation>
    <scope>NUCLEOTIDE SEQUENCE [LARGE SCALE GENOMIC DNA]</scope>
    <source>
        <strain evidence="6">BACL18 MAG-120507-bin52</strain>
    </source>
</reference>
<dbReference type="Proteomes" id="UP000051269">
    <property type="component" value="Unassembled WGS sequence"/>
</dbReference>
<name>A0A0R2RNI0_9BACT</name>
<dbReference type="CDD" id="cd13654">
    <property type="entry name" value="PBP2_phosphate_like_2"/>
    <property type="match status" value="1"/>
</dbReference>
<accession>A0A0R2RNI0</accession>
<dbReference type="Pfam" id="PF12849">
    <property type="entry name" value="PBP_like_2"/>
    <property type="match status" value="1"/>
</dbReference>
<dbReference type="InterPro" id="IPR024370">
    <property type="entry name" value="PBP_domain"/>
</dbReference>
<evidence type="ECO:0000256" key="3">
    <source>
        <dbReference type="ARBA" id="ARBA00022729"/>
    </source>
</evidence>
<dbReference type="GO" id="GO:0006817">
    <property type="term" value="P:phosphate ion transport"/>
    <property type="evidence" value="ECO:0007669"/>
    <property type="project" value="UniProtKB-UniRule"/>
</dbReference>
<comment type="similarity">
    <text evidence="1 4">Belongs to the PstS family.</text>
</comment>
<organism evidence="6 7">
    <name type="scientific">Verrucomicrobia subdivision 6 bacterium BACL9 MAG-120507-bin52</name>
    <dbReference type="NCBI Taxonomy" id="1655590"/>
    <lineage>
        <taxon>Bacteria</taxon>
        <taxon>Pseudomonadati</taxon>
        <taxon>Verrucomicrobiota</taxon>
        <taxon>Verrucomicrobiia</taxon>
        <taxon>Verrucomicrobiales</taxon>
        <taxon>Verrucomicrobia subdivision 6</taxon>
    </lineage>
</organism>
<keyword evidence="3 4" id="KW-0732">Signal</keyword>
<dbReference type="Gene3D" id="3.40.190.10">
    <property type="entry name" value="Periplasmic binding protein-like II"/>
    <property type="match status" value="2"/>
</dbReference>
<dbReference type="PANTHER" id="PTHR30570:SF1">
    <property type="entry name" value="PHOSPHATE-BINDING PROTEIN PSTS"/>
    <property type="match status" value="1"/>
</dbReference>
<evidence type="ECO:0000256" key="4">
    <source>
        <dbReference type="RuleBase" id="RU367119"/>
    </source>
</evidence>
<dbReference type="InterPro" id="IPR011862">
    <property type="entry name" value="Phos-bd"/>
</dbReference>
<evidence type="ECO:0000313" key="7">
    <source>
        <dbReference type="Proteomes" id="UP000051269"/>
    </source>
</evidence>
<evidence type="ECO:0000256" key="2">
    <source>
        <dbReference type="ARBA" id="ARBA00022448"/>
    </source>
</evidence>
<dbReference type="GO" id="GO:0042301">
    <property type="term" value="F:phosphate ion binding"/>
    <property type="evidence" value="ECO:0007669"/>
    <property type="project" value="UniProtKB-UniRule"/>
</dbReference>
<dbReference type="PANTHER" id="PTHR30570">
    <property type="entry name" value="PERIPLASMIC PHOSPHATE BINDING COMPONENT OF PHOSPHATE ABC TRANSPORTER"/>
    <property type="match status" value="1"/>
</dbReference>
<evidence type="ECO:0000259" key="5">
    <source>
        <dbReference type="Pfam" id="PF12849"/>
    </source>
</evidence>
<evidence type="ECO:0000256" key="1">
    <source>
        <dbReference type="ARBA" id="ARBA00008725"/>
    </source>
</evidence>